<accession>A0A2P6MRC7</accession>
<sequence>MILFQIDKRKKIVVCTIPTIELLRDDEELSTWTSLYLGFRENGFARFLKVLPIQNRATLRREERMSTKSSVCQSEPVEKTTALQRSQGTVQFWSPEYLVSVRLLKDNCSCLMHQCLTFDWSFIILLLSRSVAALVISLSVSNEYW</sequence>
<evidence type="ECO:0000313" key="1">
    <source>
        <dbReference type="EMBL" id="PRP74250.1"/>
    </source>
</evidence>
<keyword evidence="2" id="KW-1185">Reference proteome</keyword>
<organism evidence="1 2">
    <name type="scientific">Planoprotostelium fungivorum</name>
    <dbReference type="NCBI Taxonomy" id="1890364"/>
    <lineage>
        <taxon>Eukaryota</taxon>
        <taxon>Amoebozoa</taxon>
        <taxon>Evosea</taxon>
        <taxon>Variosea</taxon>
        <taxon>Cavosteliida</taxon>
        <taxon>Cavosteliaceae</taxon>
        <taxon>Planoprotostelium</taxon>
    </lineage>
</organism>
<dbReference type="InParanoid" id="A0A2P6MRC7"/>
<gene>
    <name evidence="1" type="ORF">PROFUN_11997</name>
</gene>
<proteinExistence type="predicted"/>
<name>A0A2P6MRC7_9EUKA</name>
<protein>
    <submittedName>
        <fullName evidence="1">Uncharacterized protein</fullName>
    </submittedName>
</protein>
<dbReference type="Proteomes" id="UP000241769">
    <property type="component" value="Unassembled WGS sequence"/>
</dbReference>
<comment type="caution">
    <text evidence="1">The sequence shown here is derived from an EMBL/GenBank/DDBJ whole genome shotgun (WGS) entry which is preliminary data.</text>
</comment>
<dbReference type="EMBL" id="MDYQ01000479">
    <property type="protein sequence ID" value="PRP74250.1"/>
    <property type="molecule type" value="Genomic_DNA"/>
</dbReference>
<evidence type="ECO:0000313" key="2">
    <source>
        <dbReference type="Proteomes" id="UP000241769"/>
    </source>
</evidence>
<reference evidence="1 2" key="1">
    <citation type="journal article" date="2018" name="Genome Biol. Evol.">
        <title>Multiple Roots of Fruiting Body Formation in Amoebozoa.</title>
        <authorList>
            <person name="Hillmann F."/>
            <person name="Forbes G."/>
            <person name="Novohradska S."/>
            <person name="Ferling I."/>
            <person name="Riege K."/>
            <person name="Groth M."/>
            <person name="Westermann M."/>
            <person name="Marz M."/>
            <person name="Spaller T."/>
            <person name="Winckler T."/>
            <person name="Schaap P."/>
            <person name="Glockner G."/>
        </authorList>
    </citation>
    <scope>NUCLEOTIDE SEQUENCE [LARGE SCALE GENOMIC DNA]</scope>
    <source>
        <strain evidence="1 2">Jena</strain>
    </source>
</reference>
<dbReference type="AlphaFoldDB" id="A0A2P6MRC7"/>